<dbReference type="SMART" id="SM01134">
    <property type="entry name" value="DeoRC"/>
    <property type="match status" value="1"/>
</dbReference>
<dbReference type="AlphaFoldDB" id="A0A968KTF8"/>
<evidence type="ECO:0000256" key="2">
    <source>
        <dbReference type="ARBA" id="ARBA00023163"/>
    </source>
</evidence>
<keyword evidence="5" id="KW-1185">Reference proteome</keyword>
<feature type="domain" description="HTH deoR-type" evidence="3">
    <location>
        <begin position="3"/>
        <end position="58"/>
    </location>
</feature>
<sequence>MLASKRLTAMEEFIMIHRCVTVQDLQDFIGASASTIARDLTKLHNLGRIKKVHGGAVAIQEESIHNVEDLLFIRQNDAMHDKIAIAKLASSYIEPGDFVYIDMGSTTLTLIQHLPQAIRVNFFTHSLIHAKLLAQKDFNVTLIGGEIHPKWHITTGEQAVYQLKQYQFNKGFFGADAVSLDLGFCIKDTNRAFIKRLAREHSKHAFVLADASKLDHPANISFASIDQAVLITASTPLDSARLPKNALVSPTPITSLQY</sequence>
<dbReference type="GO" id="GO:0003700">
    <property type="term" value="F:DNA-binding transcription factor activity"/>
    <property type="evidence" value="ECO:0007669"/>
    <property type="project" value="InterPro"/>
</dbReference>
<reference evidence="4" key="1">
    <citation type="submission" date="2020-03" db="EMBL/GenBank/DDBJ databases">
        <title>Spirochaetal bacteria isolated from arthropods constitute a novel genus Entomospira genus novum within the order Spirochaetales.</title>
        <authorList>
            <person name="Grana-Miraglia L."/>
            <person name="Sikutova S."/>
            <person name="Fingerle V."/>
            <person name="Sing A."/>
            <person name="Castillo-Ramirez S."/>
            <person name="Margos G."/>
            <person name="Rudolf I."/>
        </authorList>
    </citation>
    <scope>NUCLEOTIDE SEQUENCE</scope>
    <source>
        <strain evidence="4">BR208</strain>
    </source>
</reference>
<dbReference type="SMART" id="SM00420">
    <property type="entry name" value="HTH_DEOR"/>
    <property type="match status" value="1"/>
</dbReference>
<name>A0A968KTF8_9SPIO</name>
<dbReference type="Pfam" id="PF08220">
    <property type="entry name" value="HTH_DeoR"/>
    <property type="match status" value="1"/>
</dbReference>
<evidence type="ECO:0000313" key="5">
    <source>
        <dbReference type="Proteomes" id="UP000752013"/>
    </source>
</evidence>
<proteinExistence type="predicted"/>
<dbReference type="Proteomes" id="UP000752013">
    <property type="component" value="Unassembled WGS sequence"/>
</dbReference>
<gene>
    <name evidence="4" type="ORF">HCT46_06845</name>
</gene>
<dbReference type="InterPro" id="IPR037171">
    <property type="entry name" value="NagB/RpiA_transferase-like"/>
</dbReference>
<keyword evidence="2" id="KW-0804">Transcription</keyword>
<dbReference type="InterPro" id="IPR001034">
    <property type="entry name" value="DeoR_HTH"/>
</dbReference>
<dbReference type="InterPro" id="IPR014036">
    <property type="entry name" value="DeoR-like_C"/>
</dbReference>
<dbReference type="PRINTS" id="PR00037">
    <property type="entry name" value="HTHLACR"/>
</dbReference>
<dbReference type="SUPFAM" id="SSF100950">
    <property type="entry name" value="NagB/RpiA/CoA transferase-like"/>
    <property type="match status" value="1"/>
</dbReference>
<dbReference type="PANTHER" id="PTHR30363">
    <property type="entry name" value="HTH-TYPE TRANSCRIPTIONAL REGULATOR SRLR-RELATED"/>
    <property type="match status" value="1"/>
</dbReference>
<organism evidence="4 5">
    <name type="scientific">Entomospira nematocerorum</name>
    <dbReference type="NCBI Taxonomy" id="2719987"/>
    <lineage>
        <taxon>Bacteria</taxon>
        <taxon>Pseudomonadati</taxon>
        <taxon>Spirochaetota</taxon>
        <taxon>Spirochaetia</taxon>
        <taxon>Spirochaetales</taxon>
        <taxon>Spirochaetaceae</taxon>
        <taxon>Entomospira</taxon>
    </lineage>
</organism>
<evidence type="ECO:0000256" key="1">
    <source>
        <dbReference type="ARBA" id="ARBA00023015"/>
    </source>
</evidence>
<evidence type="ECO:0000313" key="4">
    <source>
        <dbReference type="EMBL" id="NIZ47625.1"/>
    </source>
</evidence>
<comment type="caution">
    <text evidence="4">The sequence shown here is derived from an EMBL/GenBank/DDBJ whole genome shotgun (WGS) entry which is preliminary data.</text>
</comment>
<dbReference type="EMBL" id="JAATLK010000002">
    <property type="protein sequence ID" value="NIZ47625.1"/>
    <property type="molecule type" value="Genomic_DNA"/>
</dbReference>
<dbReference type="RefSeq" id="WP_167704245.1">
    <property type="nucleotide sequence ID" value="NZ_CP118169.1"/>
</dbReference>
<accession>A0A968KTF8</accession>
<dbReference type="InterPro" id="IPR050313">
    <property type="entry name" value="Carb_Metab_HTH_regulators"/>
</dbReference>
<evidence type="ECO:0000259" key="3">
    <source>
        <dbReference type="PROSITE" id="PS51000"/>
    </source>
</evidence>
<dbReference type="InterPro" id="IPR036390">
    <property type="entry name" value="WH_DNA-bd_sf"/>
</dbReference>
<dbReference type="Gene3D" id="3.40.50.1360">
    <property type="match status" value="1"/>
</dbReference>
<keyword evidence="1" id="KW-0805">Transcription regulation</keyword>
<dbReference type="PANTHER" id="PTHR30363:SF56">
    <property type="entry name" value="TRANSCRIPTIONAL REGULATOR, DEOR FAMILY"/>
    <property type="match status" value="1"/>
</dbReference>
<dbReference type="Pfam" id="PF00455">
    <property type="entry name" value="DeoRC"/>
    <property type="match status" value="1"/>
</dbReference>
<dbReference type="PROSITE" id="PS51000">
    <property type="entry name" value="HTH_DEOR_2"/>
    <property type="match status" value="1"/>
</dbReference>
<protein>
    <submittedName>
        <fullName evidence="4">DeoR/GlpR transcriptional regulator</fullName>
    </submittedName>
</protein>
<dbReference type="SUPFAM" id="SSF46785">
    <property type="entry name" value="Winged helix' DNA-binding domain"/>
    <property type="match status" value="1"/>
</dbReference>